<reference evidence="4 6" key="2">
    <citation type="journal article" date="2018" name="Emerg. Microbes Infect.">
        <title>Phenotypic and molecular analysis of nontypeable Group B streptococci: identification of cps2a and hybrid cps2a/cps5 Group B streptococcal capsule gene clusters.</title>
        <authorList>
            <person name="Alhhazmi A."/>
            <person name="Tyrrell G.J."/>
        </authorList>
    </citation>
    <scope>NUCLEOTIDE SEQUENCE [LARGE SCALE GENOMIC DNA]</scope>
    <source>
        <strain evidence="4 6">PLGBS17</strain>
    </source>
</reference>
<dbReference type="AlphaFoldDB" id="A0A0E1EK56"/>
<dbReference type="InterPro" id="IPR000326">
    <property type="entry name" value="PAP2/HPO"/>
</dbReference>
<dbReference type="PANTHER" id="PTHR14969">
    <property type="entry name" value="SPHINGOSINE-1-PHOSPHATE PHOSPHOHYDROLASE"/>
    <property type="match status" value="1"/>
</dbReference>
<comment type="caution">
    <text evidence="3">The sequence shown here is derived from an EMBL/GenBank/DDBJ whole genome shotgun (WGS) entry which is preliminary data.</text>
</comment>
<keyword evidence="1" id="KW-0812">Transmembrane</keyword>
<dbReference type="CDD" id="cd03392">
    <property type="entry name" value="PAP2_like_2"/>
    <property type="match status" value="1"/>
</dbReference>
<evidence type="ECO:0000256" key="1">
    <source>
        <dbReference type="SAM" id="Phobius"/>
    </source>
</evidence>
<dbReference type="RefSeq" id="WP_001035910.1">
    <property type="nucleotide sequence ID" value="NZ_CABFMI010000013.1"/>
</dbReference>
<dbReference type="InterPro" id="IPR036938">
    <property type="entry name" value="PAP2/HPO_sf"/>
</dbReference>
<accession>A0A0E1EK56</accession>
<feature type="transmembrane region" description="Helical" evidence="1">
    <location>
        <begin position="180"/>
        <end position="200"/>
    </location>
</feature>
<reference evidence="3 5" key="1">
    <citation type="journal article" date="2016" name="Sci. Rep.">
        <title>Serotype IV Streptococcus agalactiae ST-452 has arisen from large genomic recombination events between CC23 and the hypervirulent CC17 lineages.</title>
        <authorList>
            <person name="Campisi E."/>
            <person name="Rinaudo C.D."/>
            <person name="Donati C."/>
            <person name="Barucco M."/>
            <person name="Torricelli G."/>
            <person name="Edwards M.S."/>
            <person name="Baker C.J."/>
            <person name="Margarit I."/>
            <person name="Rosini R."/>
        </authorList>
    </citation>
    <scope>NUCLEOTIDE SEQUENCE [LARGE SCALE GENOMIC DNA]</scope>
    <source>
        <strain evidence="3 5">CZ-PW-140</strain>
    </source>
</reference>
<dbReference type="KEGG" id="sage:EN72_10690"/>
<organism evidence="3 5">
    <name type="scientific">Streptococcus agalactiae</name>
    <dbReference type="NCBI Taxonomy" id="1311"/>
    <lineage>
        <taxon>Bacteria</taxon>
        <taxon>Bacillati</taxon>
        <taxon>Bacillota</taxon>
        <taxon>Bacilli</taxon>
        <taxon>Lactobacillales</taxon>
        <taxon>Streptococcaceae</taxon>
        <taxon>Streptococcus</taxon>
    </lineage>
</organism>
<evidence type="ECO:0000313" key="4">
    <source>
        <dbReference type="EMBL" id="RDY77729.1"/>
    </source>
</evidence>
<protein>
    <submittedName>
        <fullName evidence="4">PAP2 family protein</fullName>
    </submittedName>
    <submittedName>
        <fullName evidence="3">Phosphoesterase</fullName>
    </submittedName>
</protein>
<gene>
    <name evidence="3" type="ORF">AX245_00215</name>
    <name evidence="4" type="ORF">C4618_11000</name>
</gene>
<evidence type="ECO:0000313" key="6">
    <source>
        <dbReference type="Proteomes" id="UP000256718"/>
    </source>
</evidence>
<dbReference type="Pfam" id="PF01569">
    <property type="entry name" value="PAP2"/>
    <property type="match status" value="1"/>
</dbReference>
<dbReference type="EMBL" id="MAWT01000008">
    <property type="protein sequence ID" value="OCM72309.1"/>
    <property type="molecule type" value="Genomic_DNA"/>
</dbReference>
<feature type="transmembrane region" description="Helical" evidence="1">
    <location>
        <begin position="121"/>
        <end position="141"/>
    </location>
</feature>
<name>A0A0E1EK56_STRAG</name>
<evidence type="ECO:0000313" key="5">
    <source>
        <dbReference type="Proteomes" id="UP000093122"/>
    </source>
</evidence>
<keyword evidence="1" id="KW-1133">Transmembrane helix</keyword>
<evidence type="ECO:0000259" key="2">
    <source>
        <dbReference type="SMART" id="SM00014"/>
    </source>
</evidence>
<dbReference type="Proteomes" id="UP000093122">
    <property type="component" value="Unassembled WGS sequence"/>
</dbReference>
<dbReference type="Gene3D" id="1.20.144.10">
    <property type="entry name" value="Phosphatidic acid phosphatase type 2/haloperoxidase"/>
    <property type="match status" value="1"/>
</dbReference>
<dbReference type="SMART" id="SM00014">
    <property type="entry name" value="acidPPc"/>
    <property type="match status" value="1"/>
</dbReference>
<dbReference type="SUPFAM" id="SSF48317">
    <property type="entry name" value="Acid phosphatase/Vanadium-dependent haloperoxidase"/>
    <property type="match status" value="1"/>
</dbReference>
<sequence>MNKKPFFQCVILFVSFLVLTLAVKSQSDMISYLDNITSAFFQSIRNPDLTNLMTIISTVVSPLTTSLIALVILGYQYFLNERIAVWLFMLFFGTNALALLLKDIIARHRPMNQLVFDSGYSFPSGHTISTFLLMILVLVVARQRLRRVLSQVVFVIFALVILASVIFSRLYLENHFLTDILGSLLLGATSYCGLSAIVSLKELQ</sequence>
<keyword evidence="1" id="KW-0472">Membrane</keyword>
<feature type="domain" description="Phosphatidic acid phosphatase type 2/haloperoxidase" evidence="2">
    <location>
        <begin position="85"/>
        <end position="195"/>
    </location>
</feature>
<dbReference type="EMBL" id="QHGZ01000219">
    <property type="protein sequence ID" value="RDY77729.1"/>
    <property type="molecule type" value="Genomic_DNA"/>
</dbReference>
<dbReference type="Proteomes" id="UP000256718">
    <property type="component" value="Unassembled WGS sequence"/>
</dbReference>
<evidence type="ECO:0000313" key="3">
    <source>
        <dbReference type="EMBL" id="OCM72309.1"/>
    </source>
</evidence>
<feature type="transmembrane region" description="Helical" evidence="1">
    <location>
        <begin position="49"/>
        <end position="71"/>
    </location>
</feature>
<proteinExistence type="predicted"/>
<feature type="transmembrane region" description="Helical" evidence="1">
    <location>
        <begin position="148"/>
        <end position="168"/>
    </location>
</feature>
<dbReference type="PANTHER" id="PTHR14969:SF13">
    <property type="entry name" value="AT30094P"/>
    <property type="match status" value="1"/>
</dbReference>
<feature type="transmembrane region" description="Helical" evidence="1">
    <location>
        <begin position="83"/>
        <end position="101"/>
    </location>
</feature>